<feature type="transmembrane region" description="Helical" evidence="7">
    <location>
        <begin position="234"/>
        <end position="256"/>
    </location>
</feature>
<keyword evidence="4 7" id="KW-0812">Transmembrane</keyword>
<dbReference type="InterPro" id="IPR000515">
    <property type="entry name" value="MetI-like"/>
</dbReference>
<dbReference type="EMBL" id="AL939116">
    <property type="protein sequence ID" value="CAB41203.1"/>
    <property type="molecule type" value="Genomic_DNA"/>
</dbReference>
<dbReference type="KEGG" id="sco:SCO3504"/>
<feature type="compositionally biased region" description="Basic and acidic residues" evidence="8">
    <location>
        <begin position="19"/>
        <end position="29"/>
    </location>
</feature>
<dbReference type="PaxDb" id="100226-SCO3504"/>
<dbReference type="InterPro" id="IPR051393">
    <property type="entry name" value="ABC_transporter_permease"/>
</dbReference>
<evidence type="ECO:0000256" key="2">
    <source>
        <dbReference type="ARBA" id="ARBA00022448"/>
    </source>
</evidence>
<evidence type="ECO:0000256" key="1">
    <source>
        <dbReference type="ARBA" id="ARBA00004651"/>
    </source>
</evidence>
<sequence>MPSHPAVDTTRPHAPIVHRSTDSSVPHRERPQRRRKFGRERRRVALLLLAPSLVHLVWWIGLPVVATFALAFTDYDILAGTVTFNGLDNFQEIFSDPTWNASIWHTVVFTFFTVPVAMVIAVVLALLLNVKMRGAAWYRTAVFLPHVTATVAIALVWMWMFEPRLGVVNTMLGWIGIDGPVWLADPDWALTAVIVVSIWKGIGIKMLIYLAALQAMPNDVYEAARIDGASQVRQFFSITLPLLKPATFFVLVVSIIDSFQAFDQLYVLTPDGGPGNSTTVMTYEIYRTAFKEFNMGAACAQSVVLFAFLLVLMLISRRLTGKEDDVR</sequence>
<protein>
    <submittedName>
        <fullName evidence="10">Binding protein dependent transport protein</fullName>
    </submittedName>
</protein>
<dbReference type="eggNOG" id="COG1175">
    <property type="taxonomic scope" value="Bacteria"/>
</dbReference>
<keyword evidence="5 7" id="KW-1133">Transmembrane helix</keyword>
<dbReference type="InterPro" id="IPR035906">
    <property type="entry name" value="MetI-like_sf"/>
</dbReference>
<dbReference type="CDD" id="cd06261">
    <property type="entry name" value="TM_PBP2"/>
    <property type="match status" value="1"/>
</dbReference>
<dbReference type="FunCoup" id="Q9X860">
    <property type="interactions" value="1"/>
</dbReference>
<dbReference type="PROSITE" id="PS50928">
    <property type="entry name" value="ABC_TM1"/>
    <property type="match status" value="1"/>
</dbReference>
<evidence type="ECO:0000256" key="7">
    <source>
        <dbReference type="RuleBase" id="RU363032"/>
    </source>
</evidence>
<feature type="transmembrane region" description="Helical" evidence="7">
    <location>
        <begin position="103"/>
        <end position="128"/>
    </location>
</feature>
<keyword evidence="2 7" id="KW-0813">Transport</keyword>
<reference evidence="10 11" key="1">
    <citation type="journal article" date="1996" name="Mol. Microbiol.">
        <title>A set of ordered cosmids and a detailed genetic and physical map for the 8 Mb Streptomyces coelicolor A3(2) chromosome.</title>
        <authorList>
            <person name="Redenbach M."/>
            <person name="Kieser H.M."/>
            <person name="Denapaite D."/>
            <person name="Eichner A."/>
            <person name="Cullum J."/>
            <person name="Kinashi H."/>
            <person name="Hopwood D.A."/>
        </authorList>
    </citation>
    <scope>NUCLEOTIDE SEQUENCE [LARGE SCALE GENOMIC DNA]</scope>
    <source>
        <strain evidence="11">ATCC BAA-471 / A3(2) / M145</strain>
    </source>
</reference>
<evidence type="ECO:0000256" key="3">
    <source>
        <dbReference type="ARBA" id="ARBA00022475"/>
    </source>
</evidence>
<dbReference type="Gene3D" id="1.10.3720.10">
    <property type="entry name" value="MetI-like"/>
    <property type="match status" value="1"/>
</dbReference>
<feature type="domain" description="ABC transmembrane type-1" evidence="9">
    <location>
        <begin position="103"/>
        <end position="316"/>
    </location>
</feature>
<organism evidence="10 11">
    <name type="scientific">Streptomyces coelicolor (strain ATCC BAA-471 / A3(2) / M145)</name>
    <dbReference type="NCBI Taxonomy" id="100226"/>
    <lineage>
        <taxon>Bacteria</taxon>
        <taxon>Bacillati</taxon>
        <taxon>Actinomycetota</taxon>
        <taxon>Actinomycetes</taxon>
        <taxon>Kitasatosporales</taxon>
        <taxon>Streptomycetaceae</taxon>
        <taxon>Streptomyces</taxon>
        <taxon>Streptomyces albidoflavus group</taxon>
    </lineage>
</organism>
<feature type="transmembrane region" description="Helical" evidence="7">
    <location>
        <begin position="140"/>
        <end position="161"/>
    </location>
</feature>
<feature type="transmembrane region" description="Helical" evidence="7">
    <location>
        <begin position="44"/>
        <end position="72"/>
    </location>
</feature>
<proteinExistence type="inferred from homology"/>
<dbReference type="OrthoDB" id="9805974at2"/>
<comment type="subcellular location">
    <subcellularLocation>
        <location evidence="1 7">Cell membrane</location>
        <topology evidence="1 7">Multi-pass membrane protein</topology>
    </subcellularLocation>
</comment>
<dbReference type="AlphaFoldDB" id="Q9X860"/>
<dbReference type="SUPFAM" id="SSF161098">
    <property type="entry name" value="MetI-like"/>
    <property type="match status" value="1"/>
</dbReference>
<evidence type="ECO:0000313" key="11">
    <source>
        <dbReference type="Proteomes" id="UP000001973"/>
    </source>
</evidence>
<dbReference type="Pfam" id="PF00528">
    <property type="entry name" value="BPD_transp_1"/>
    <property type="match status" value="1"/>
</dbReference>
<accession>Q9X860</accession>
<evidence type="ECO:0000313" key="10">
    <source>
        <dbReference type="EMBL" id="CAB41203.1"/>
    </source>
</evidence>
<comment type="similarity">
    <text evidence="7">Belongs to the binding-protein-dependent transport system permease family.</text>
</comment>
<dbReference type="STRING" id="100226.gene:17761125"/>
<dbReference type="PATRIC" id="fig|100226.15.peg.3562"/>
<reference evidence="10 11" key="2">
    <citation type="journal article" date="2002" name="Nature">
        <title>Complete genome sequence of the model actinomycete Streptomyces coelicolor A3(2).</title>
        <authorList>
            <person name="Bentley S.D."/>
            <person name="Chater K.F."/>
            <person name="Cerdeno-Tarraga A.M."/>
            <person name="Challis G.L."/>
            <person name="Thomson N.R."/>
            <person name="James K.D."/>
            <person name="Harris D.E."/>
            <person name="Quail M.A."/>
            <person name="Kieser H."/>
            <person name="Harper D."/>
            <person name="Bateman A."/>
            <person name="Brown S."/>
            <person name="Chandra G."/>
            <person name="Chen C.W."/>
            <person name="Collins M."/>
            <person name="Cronin A."/>
            <person name="Fraser A."/>
            <person name="Goble A."/>
            <person name="Hidalgo J."/>
            <person name="Hornsby T."/>
            <person name="Howarth S."/>
            <person name="Huang C.H."/>
            <person name="Kieser T."/>
            <person name="Larke L."/>
            <person name="Murphy L."/>
            <person name="Oliver K."/>
            <person name="O'Neil S."/>
            <person name="Rabbinowitsch E."/>
            <person name="Rajandream M.A."/>
            <person name="Rutherford K."/>
            <person name="Rutter S."/>
            <person name="Seeger K."/>
            <person name="Saunders D."/>
            <person name="Sharp S."/>
            <person name="Squares R."/>
            <person name="Squares S."/>
            <person name="Taylor K."/>
            <person name="Warren T."/>
            <person name="Wietzorrek A."/>
            <person name="Woodward J."/>
            <person name="Barrell B.G."/>
            <person name="Parkhill J."/>
            <person name="Hopwood D.A."/>
        </authorList>
    </citation>
    <scope>NUCLEOTIDE SEQUENCE [LARGE SCALE GENOMIC DNA]</scope>
    <source>
        <strain evidence="11">ATCC BAA-471 / A3(2) / M145</strain>
    </source>
</reference>
<evidence type="ECO:0000256" key="5">
    <source>
        <dbReference type="ARBA" id="ARBA00022989"/>
    </source>
</evidence>
<evidence type="ECO:0000256" key="4">
    <source>
        <dbReference type="ARBA" id="ARBA00022692"/>
    </source>
</evidence>
<dbReference type="EMBL" id="AL645882">
    <property type="protein sequence ID" value="CAB41203.1"/>
    <property type="molecule type" value="Genomic_DNA"/>
</dbReference>
<feature type="transmembrane region" description="Helical" evidence="7">
    <location>
        <begin position="188"/>
        <end position="213"/>
    </location>
</feature>
<feature type="transmembrane region" description="Helical" evidence="7">
    <location>
        <begin position="293"/>
        <end position="315"/>
    </location>
</feature>
<dbReference type="HOGENOM" id="CLU_016047_0_2_11"/>
<feature type="region of interest" description="Disordered" evidence="8">
    <location>
        <begin position="1"/>
        <end position="35"/>
    </location>
</feature>
<dbReference type="PANTHER" id="PTHR30193">
    <property type="entry name" value="ABC TRANSPORTER PERMEASE PROTEIN"/>
    <property type="match status" value="1"/>
</dbReference>
<evidence type="ECO:0000256" key="8">
    <source>
        <dbReference type="SAM" id="MobiDB-lite"/>
    </source>
</evidence>
<keyword evidence="6 7" id="KW-0472">Membrane</keyword>
<dbReference type="PANTHER" id="PTHR30193:SF41">
    <property type="entry name" value="DIACETYLCHITOBIOSE UPTAKE SYSTEM PERMEASE PROTEIN NGCF"/>
    <property type="match status" value="1"/>
</dbReference>
<name>Q9X860_STRCO</name>
<evidence type="ECO:0000259" key="9">
    <source>
        <dbReference type="PROSITE" id="PS50928"/>
    </source>
</evidence>
<evidence type="ECO:0000256" key="6">
    <source>
        <dbReference type="ARBA" id="ARBA00023136"/>
    </source>
</evidence>
<gene>
    <name evidence="10" type="ordered locus">SCO3504</name>
    <name evidence="10" type="ORF">SCE134.05c</name>
</gene>
<keyword evidence="3" id="KW-1003">Cell membrane</keyword>
<dbReference type="PIR" id="T36087">
    <property type="entry name" value="T36087"/>
</dbReference>
<dbReference type="GO" id="GO:0005886">
    <property type="term" value="C:plasma membrane"/>
    <property type="evidence" value="ECO:0007669"/>
    <property type="project" value="UniProtKB-SubCell"/>
</dbReference>
<keyword evidence="11" id="KW-1185">Reference proteome</keyword>
<dbReference type="InParanoid" id="Q9X860"/>
<dbReference type="PhylomeDB" id="Q9X860"/>
<dbReference type="Proteomes" id="UP000001973">
    <property type="component" value="Chromosome"/>
</dbReference>
<dbReference type="GO" id="GO:0055085">
    <property type="term" value="P:transmembrane transport"/>
    <property type="evidence" value="ECO:0007669"/>
    <property type="project" value="InterPro"/>
</dbReference>